<evidence type="ECO:0000313" key="3">
    <source>
        <dbReference type="Proteomes" id="UP001280121"/>
    </source>
</evidence>
<evidence type="ECO:0000313" key="2">
    <source>
        <dbReference type="EMBL" id="KAK2653197.1"/>
    </source>
</evidence>
<name>A0AAD9X5Q1_9ROSI</name>
<feature type="compositionally biased region" description="Basic and acidic residues" evidence="1">
    <location>
        <begin position="69"/>
        <end position="92"/>
    </location>
</feature>
<feature type="region of interest" description="Disordered" evidence="1">
    <location>
        <begin position="69"/>
        <end position="140"/>
    </location>
</feature>
<dbReference type="PANTHER" id="PTHR38357">
    <property type="entry name" value="EXPRESSED PROTEIN"/>
    <property type="match status" value="1"/>
</dbReference>
<comment type="caution">
    <text evidence="2">The sequence shown here is derived from an EMBL/GenBank/DDBJ whole genome shotgun (WGS) entry which is preliminary data.</text>
</comment>
<feature type="compositionally biased region" description="Basic and acidic residues" evidence="1">
    <location>
        <begin position="118"/>
        <end position="140"/>
    </location>
</feature>
<keyword evidence="3" id="KW-1185">Reference proteome</keyword>
<dbReference type="EMBL" id="JANJYI010000004">
    <property type="protein sequence ID" value="KAK2653197.1"/>
    <property type="molecule type" value="Genomic_DNA"/>
</dbReference>
<protein>
    <submittedName>
        <fullName evidence="2">Uncharacterized protein</fullName>
    </submittedName>
</protein>
<accession>A0AAD9X5Q1</accession>
<dbReference type="AlphaFoldDB" id="A0AAD9X5Q1"/>
<reference evidence="2" key="1">
    <citation type="journal article" date="2023" name="Plant J.">
        <title>Genome sequences and population genomics provide insights into the demographic history, inbreeding, and mutation load of two 'living fossil' tree species of Dipteronia.</title>
        <authorList>
            <person name="Feng Y."/>
            <person name="Comes H.P."/>
            <person name="Chen J."/>
            <person name="Zhu S."/>
            <person name="Lu R."/>
            <person name="Zhang X."/>
            <person name="Li P."/>
            <person name="Qiu J."/>
            <person name="Olsen K.M."/>
            <person name="Qiu Y."/>
        </authorList>
    </citation>
    <scope>NUCLEOTIDE SEQUENCE</scope>
    <source>
        <strain evidence="2">KIB01</strain>
    </source>
</reference>
<gene>
    <name evidence="2" type="ORF">Ddye_013053</name>
</gene>
<dbReference type="Proteomes" id="UP001280121">
    <property type="component" value="Unassembled WGS sequence"/>
</dbReference>
<evidence type="ECO:0000256" key="1">
    <source>
        <dbReference type="SAM" id="MobiDB-lite"/>
    </source>
</evidence>
<proteinExistence type="predicted"/>
<organism evidence="2 3">
    <name type="scientific">Dipteronia dyeriana</name>
    <dbReference type="NCBI Taxonomy" id="168575"/>
    <lineage>
        <taxon>Eukaryota</taxon>
        <taxon>Viridiplantae</taxon>
        <taxon>Streptophyta</taxon>
        <taxon>Embryophyta</taxon>
        <taxon>Tracheophyta</taxon>
        <taxon>Spermatophyta</taxon>
        <taxon>Magnoliopsida</taxon>
        <taxon>eudicotyledons</taxon>
        <taxon>Gunneridae</taxon>
        <taxon>Pentapetalae</taxon>
        <taxon>rosids</taxon>
        <taxon>malvids</taxon>
        <taxon>Sapindales</taxon>
        <taxon>Sapindaceae</taxon>
        <taxon>Hippocastanoideae</taxon>
        <taxon>Acereae</taxon>
        <taxon>Dipteronia</taxon>
    </lineage>
</organism>
<dbReference type="PANTHER" id="PTHR38357:SF1">
    <property type="entry name" value="EXPRESSED PROTEIN"/>
    <property type="match status" value="1"/>
</dbReference>
<sequence length="140" mass="16045">MNINSFASSITGNGSDHESEAARLVEMSERFGWDNDDKVGWSKVVFQLLGTSNGGRIPRKVEGKMGKEELTMVDEKKRKEKRRELSESEERRRERRMRKVRDKMGIRGNSRGTFGNGVDDRHDGDGDHDDSQDWTVEIKS</sequence>
<dbReference type="GO" id="GO:0009536">
    <property type="term" value="C:plastid"/>
    <property type="evidence" value="ECO:0007669"/>
    <property type="project" value="TreeGrafter"/>
</dbReference>